<keyword evidence="3" id="KW-1185">Reference proteome</keyword>
<feature type="compositionally biased region" description="Pro residues" evidence="1">
    <location>
        <begin position="13"/>
        <end position="23"/>
    </location>
</feature>
<proteinExistence type="predicted"/>
<dbReference type="InterPro" id="IPR029063">
    <property type="entry name" value="SAM-dependent_MTases_sf"/>
</dbReference>
<evidence type="ECO:0000313" key="3">
    <source>
        <dbReference type="Proteomes" id="UP000829685"/>
    </source>
</evidence>
<dbReference type="Proteomes" id="UP000829685">
    <property type="component" value="Unassembled WGS sequence"/>
</dbReference>
<gene>
    <name evidence="2" type="ORF">JX265_002743</name>
</gene>
<protein>
    <recommendedName>
        <fullName evidence="4">Methyltransferase</fullName>
    </recommendedName>
</protein>
<feature type="region of interest" description="Disordered" evidence="1">
    <location>
        <begin position="1"/>
        <end position="46"/>
    </location>
</feature>
<accession>A0A9P9WTH8</accession>
<dbReference type="Gene3D" id="3.40.50.150">
    <property type="entry name" value="Vaccinia Virus protein VP39"/>
    <property type="match status" value="1"/>
</dbReference>
<comment type="caution">
    <text evidence="2">The sequence shown here is derived from an EMBL/GenBank/DDBJ whole genome shotgun (WGS) entry which is preliminary data.</text>
</comment>
<evidence type="ECO:0000313" key="2">
    <source>
        <dbReference type="EMBL" id="KAI1878566.1"/>
    </source>
</evidence>
<dbReference type="AlphaFoldDB" id="A0A9P9WTH8"/>
<organism evidence="2 3">
    <name type="scientific">Neoarthrinium moseri</name>
    <dbReference type="NCBI Taxonomy" id="1658444"/>
    <lineage>
        <taxon>Eukaryota</taxon>
        <taxon>Fungi</taxon>
        <taxon>Dikarya</taxon>
        <taxon>Ascomycota</taxon>
        <taxon>Pezizomycotina</taxon>
        <taxon>Sordariomycetes</taxon>
        <taxon>Xylariomycetidae</taxon>
        <taxon>Amphisphaeriales</taxon>
        <taxon>Apiosporaceae</taxon>
        <taxon>Neoarthrinium</taxon>
    </lineage>
</organism>
<dbReference type="Pfam" id="PF13489">
    <property type="entry name" value="Methyltransf_23"/>
    <property type="match status" value="1"/>
</dbReference>
<sequence length="331" mass="36657">MSKQPSARWQPIQPVPAAQPPVAPAVKHETNAEIPPESGQSSQAVSVPAVPQFPKLEADPEIPSYRTRVSSDHTQVDWSGFSYEDEGRLYQGYDPGDGRLNLASIVSPKNVLDIGAGTAERNPDCLVTGTDLCLIQAPPNTSNCIFILENSETQEWAFPYTFDYIHIRNVGPCFDDICTVLRKSYESMTPGGWIELQDGDWQPKSIDGSLEGTALQRWFGMVIAAGQRMGRDMLKAPQFKDNLLQSGFVDVQENVYQIPSSAWARGGKAKRLGRYVTTVWLDIVDSYHKFLLAAGHSLADVDELVPAVKRDLLDLRIHWYLETSVLGPQLA</sequence>
<reference evidence="2" key="1">
    <citation type="submission" date="2021-03" db="EMBL/GenBank/DDBJ databases">
        <title>Revisited historic fungal species revealed as producer of novel bioactive compounds through whole genome sequencing and comparative genomics.</title>
        <authorList>
            <person name="Vignolle G.A."/>
            <person name="Hochenegger N."/>
            <person name="Mach R.L."/>
            <person name="Mach-Aigner A.R."/>
            <person name="Javad Rahimi M."/>
            <person name="Salim K.A."/>
            <person name="Chan C.M."/>
            <person name="Lim L.B.L."/>
            <person name="Cai F."/>
            <person name="Druzhinina I.S."/>
            <person name="U'Ren J.M."/>
            <person name="Derntl C."/>
        </authorList>
    </citation>
    <scope>NUCLEOTIDE SEQUENCE</scope>
    <source>
        <strain evidence="2">TUCIM 5799</strain>
    </source>
</reference>
<dbReference type="CDD" id="cd02440">
    <property type="entry name" value="AdoMet_MTases"/>
    <property type="match status" value="1"/>
</dbReference>
<evidence type="ECO:0000256" key="1">
    <source>
        <dbReference type="SAM" id="MobiDB-lite"/>
    </source>
</evidence>
<dbReference type="EMBL" id="JAFIMR010000005">
    <property type="protein sequence ID" value="KAI1878566.1"/>
    <property type="molecule type" value="Genomic_DNA"/>
</dbReference>
<name>A0A9P9WTH8_9PEZI</name>
<dbReference type="SUPFAM" id="SSF53335">
    <property type="entry name" value="S-adenosyl-L-methionine-dependent methyltransferases"/>
    <property type="match status" value="1"/>
</dbReference>
<evidence type="ECO:0008006" key="4">
    <source>
        <dbReference type="Google" id="ProtNLM"/>
    </source>
</evidence>